<sequence>MPVNGTIKSSVLEVKVALPWLYVSRLRITVHSNPGISLACLDLAIQVGPPRESPGGHLLTAIRDLAAITKLRLAHAKVH</sequence>
<dbReference type="EMBL" id="JAUDFV010000139">
    <property type="protein sequence ID" value="KAL2724235.1"/>
    <property type="molecule type" value="Genomic_DNA"/>
</dbReference>
<dbReference type="Proteomes" id="UP001607302">
    <property type="component" value="Unassembled WGS sequence"/>
</dbReference>
<comment type="caution">
    <text evidence="1">The sequence shown here is derived from an EMBL/GenBank/DDBJ whole genome shotgun (WGS) entry which is preliminary data.</text>
</comment>
<protein>
    <submittedName>
        <fullName evidence="1">Uncharacterized protein</fullName>
    </submittedName>
</protein>
<evidence type="ECO:0000313" key="1">
    <source>
        <dbReference type="EMBL" id="KAL2724235.1"/>
    </source>
</evidence>
<keyword evidence="2" id="KW-1185">Reference proteome</keyword>
<organism evidence="1 2">
    <name type="scientific">Vespula squamosa</name>
    <name type="common">Southern yellow jacket</name>
    <name type="synonym">Wasp</name>
    <dbReference type="NCBI Taxonomy" id="30214"/>
    <lineage>
        <taxon>Eukaryota</taxon>
        <taxon>Metazoa</taxon>
        <taxon>Ecdysozoa</taxon>
        <taxon>Arthropoda</taxon>
        <taxon>Hexapoda</taxon>
        <taxon>Insecta</taxon>
        <taxon>Pterygota</taxon>
        <taxon>Neoptera</taxon>
        <taxon>Endopterygota</taxon>
        <taxon>Hymenoptera</taxon>
        <taxon>Apocrita</taxon>
        <taxon>Aculeata</taxon>
        <taxon>Vespoidea</taxon>
        <taxon>Vespidae</taxon>
        <taxon>Vespinae</taxon>
        <taxon>Vespula</taxon>
    </lineage>
</organism>
<accession>A0ABD2AX38</accession>
<dbReference type="AlphaFoldDB" id="A0ABD2AX38"/>
<name>A0ABD2AX38_VESSQ</name>
<evidence type="ECO:0000313" key="2">
    <source>
        <dbReference type="Proteomes" id="UP001607302"/>
    </source>
</evidence>
<gene>
    <name evidence="1" type="ORF">V1478_008748</name>
</gene>
<proteinExistence type="predicted"/>
<reference evidence="1 2" key="1">
    <citation type="journal article" date="2024" name="Ann. Entomol. Soc. Am.">
        <title>Genomic analyses of the southern and eastern yellowjacket wasps (Hymenoptera: Vespidae) reveal evolutionary signatures of social life.</title>
        <authorList>
            <person name="Catto M.A."/>
            <person name="Caine P.B."/>
            <person name="Orr S.E."/>
            <person name="Hunt B.G."/>
            <person name="Goodisman M.A.D."/>
        </authorList>
    </citation>
    <scope>NUCLEOTIDE SEQUENCE [LARGE SCALE GENOMIC DNA]</scope>
    <source>
        <strain evidence="1">233</strain>
        <tissue evidence="1">Head and thorax</tissue>
    </source>
</reference>